<protein>
    <submittedName>
        <fullName evidence="1">ATP-binding protein</fullName>
    </submittedName>
</protein>
<evidence type="ECO:0000313" key="1">
    <source>
        <dbReference type="EMBL" id="TNJ36055.1"/>
    </source>
</evidence>
<dbReference type="RefSeq" id="WP_139457927.1">
    <property type="nucleotide sequence ID" value="NZ_VDCH01000053.1"/>
</dbReference>
<dbReference type="InterPro" id="IPR027417">
    <property type="entry name" value="P-loop_NTPase"/>
</dbReference>
<organism evidence="1 2">
    <name type="scientific">Chlorobaculum thiosulfatiphilum</name>
    <name type="common">Chlorobium limicola f.sp. thiosulfatophilum</name>
    <dbReference type="NCBI Taxonomy" id="115852"/>
    <lineage>
        <taxon>Bacteria</taxon>
        <taxon>Pseudomonadati</taxon>
        <taxon>Chlorobiota</taxon>
        <taxon>Chlorobiia</taxon>
        <taxon>Chlorobiales</taxon>
        <taxon>Chlorobiaceae</taxon>
        <taxon>Chlorobaculum</taxon>
    </lineage>
</organism>
<evidence type="ECO:0000313" key="2">
    <source>
        <dbReference type="Proteomes" id="UP000308271"/>
    </source>
</evidence>
<sequence>MIPAPPAFYAEPDYIGSHKFVGREAQLQELDDWAKAADPTNLLLYEAIGGNGKSMLTWEWATNHATTVRSDWAGRFWYSFYERGAVMADFCRRALAYMTGRPMEELEKKKTPELADDLLARLHERPWLLILDGLERVLVAYHRIDAAEVPDEEANAPTDKILNRNPCDAIREEDSDLLRRLAAAAPSKILVSSRLIPRAFLNPSSQAIPGAKRITLPGLRPADAELLFRSCGIIGDSEKIQEYLSQNCDNHPLIIGVLAGLITNYLPDRGNFDTWVADTSSKGGAYLDLAKLDLIQRRNHILRAAFEALSDKSRELLSTLALISSSVDYETLSAFNPHMPPEPERVEKPEHPEKCKDWESMGHWQKVGAKEKYKADQYRRRKFEQSFLIWEKSASTPEALEKLSTTVRDIELRGLIQYDSYLRRYHLHPVVRGVTVGFMKTEETNKYGLRVVDHFSSVPHPPYEKAKNLEDVASRLHVIKILLKLERYRASLKSQY</sequence>
<comment type="caution">
    <text evidence="1">The sequence shown here is derived from an EMBL/GenBank/DDBJ whole genome shotgun (WGS) entry which is preliminary data.</text>
</comment>
<dbReference type="EMBL" id="VDCH01000053">
    <property type="protein sequence ID" value="TNJ36055.1"/>
    <property type="molecule type" value="Genomic_DNA"/>
</dbReference>
<dbReference type="AlphaFoldDB" id="A0A5C4RYF6"/>
<dbReference type="Proteomes" id="UP000308271">
    <property type="component" value="Unassembled WGS sequence"/>
</dbReference>
<keyword evidence="1" id="KW-0067">ATP-binding</keyword>
<dbReference type="OrthoDB" id="568425at2"/>
<dbReference type="GO" id="GO:0005524">
    <property type="term" value="F:ATP binding"/>
    <property type="evidence" value="ECO:0007669"/>
    <property type="project" value="UniProtKB-KW"/>
</dbReference>
<dbReference type="Gene3D" id="3.40.50.300">
    <property type="entry name" value="P-loop containing nucleotide triphosphate hydrolases"/>
    <property type="match status" value="1"/>
</dbReference>
<reference evidence="1 2" key="1">
    <citation type="submission" date="2019-05" db="EMBL/GenBank/DDBJ databases">
        <title>Draft Whole-Genome sequence of the green sulfur bacterium Chlorobaculum thiosulfatiphilum DSM 249.</title>
        <authorList>
            <person name="Meyer T.E."/>
            <person name="Kyndt J.A."/>
        </authorList>
    </citation>
    <scope>NUCLEOTIDE SEQUENCE [LARGE SCALE GENOMIC DNA]</scope>
    <source>
        <strain evidence="1 2">DSM 249</strain>
    </source>
</reference>
<accession>A0A5C4RYF6</accession>
<proteinExistence type="predicted"/>
<keyword evidence="1" id="KW-0547">Nucleotide-binding</keyword>
<gene>
    <name evidence="1" type="ORF">FGF66_12285</name>
</gene>
<name>A0A5C4RYF6_CHLTI</name>
<keyword evidence="2" id="KW-1185">Reference proteome</keyword>
<dbReference type="SUPFAM" id="SSF52540">
    <property type="entry name" value="P-loop containing nucleoside triphosphate hydrolases"/>
    <property type="match status" value="1"/>
</dbReference>